<accession>A0A814EY18</accession>
<proteinExistence type="inferred from homology"/>
<dbReference type="Pfam" id="PF22611">
    <property type="entry name" value="CFAP126"/>
    <property type="match status" value="1"/>
</dbReference>
<dbReference type="GO" id="GO:0044782">
    <property type="term" value="P:cilium organization"/>
    <property type="evidence" value="ECO:0007669"/>
    <property type="project" value="TreeGrafter"/>
</dbReference>
<evidence type="ECO:0000313" key="4">
    <source>
        <dbReference type="EMBL" id="CAF0977514.1"/>
    </source>
</evidence>
<reference evidence="4" key="1">
    <citation type="submission" date="2021-02" db="EMBL/GenBank/DDBJ databases">
        <authorList>
            <person name="Nowell W R."/>
        </authorList>
    </citation>
    <scope>NUCLEOTIDE SEQUENCE</scope>
</reference>
<dbReference type="PANTHER" id="PTHR34639:SF1">
    <property type="entry name" value="PROTEIN FLATTOP"/>
    <property type="match status" value="1"/>
</dbReference>
<evidence type="ECO:0000256" key="3">
    <source>
        <dbReference type="SAM" id="MobiDB-lite"/>
    </source>
</evidence>
<dbReference type="CDD" id="cd23705">
    <property type="entry name" value="Flattop"/>
    <property type="match status" value="1"/>
</dbReference>
<dbReference type="InterPro" id="IPR038797">
    <property type="entry name" value="Fltp"/>
</dbReference>
<evidence type="ECO:0000256" key="2">
    <source>
        <dbReference type="ARBA" id="ARBA00033306"/>
    </source>
</evidence>
<protein>
    <recommendedName>
        <fullName evidence="2">Cilia- and flagella-associated protein 126</fullName>
    </recommendedName>
</protein>
<dbReference type="PANTHER" id="PTHR34639">
    <property type="entry name" value="PROTEIN FLATTOP"/>
    <property type="match status" value="1"/>
</dbReference>
<comment type="caution">
    <text evidence="4">The sequence shown here is derived from an EMBL/GenBank/DDBJ whole genome shotgun (WGS) entry which is preliminary data.</text>
</comment>
<organism evidence="4 5">
    <name type="scientific">Adineta ricciae</name>
    <name type="common">Rotifer</name>
    <dbReference type="NCBI Taxonomy" id="249248"/>
    <lineage>
        <taxon>Eukaryota</taxon>
        <taxon>Metazoa</taxon>
        <taxon>Spiralia</taxon>
        <taxon>Gnathifera</taxon>
        <taxon>Rotifera</taxon>
        <taxon>Eurotatoria</taxon>
        <taxon>Bdelloidea</taxon>
        <taxon>Adinetida</taxon>
        <taxon>Adinetidae</taxon>
        <taxon>Adineta</taxon>
    </lineage>
</organism>
<sequence length="130" mass="14909">MSRNYTAGQFEQTFAPKRLQMYQVPREPQPGLYAKGSTTSDSKQFITDNHGHLLPGVGKSKRSPFGEYLGTWDLPKRIPVPLHIDPTGRTEKNFRLLCAQRERTLEEMEKARVYKKENSSCHSNKNPTDN</sequence>
<feature type="compositionally biased region" description="Polar residues" evidence="3">
    <location>
        <begin position="36"/>
        <end position="47"/>
    </location>
</feature>
<comment type="similarity">
    <text evidence="1">Belongs to the Flattop family.</text>
</comment>
<name>A0A814EY18_ADIRI</name>
<evidence type="ECO:0000256" key="1">
    <source>
        <dbReference type="ARBA" id="ARBA00009887"/>
    </source>
</evidence>
<dbReference type="EMBL" id="CAJNOR010000670">
    <property type="protein sequence ID" value="CAF0977514.1"/>
    <property type="molecule type" value="Genomic_DNA"/>
</dbReference>
<gene>
    <name evidence="4" type="ORF">XAT740_LOCUS12003</name>
</gene>
<keyword evidence="5" id="KW-1185">Reference proteome</keyword>
<feature type="region of interest" description="Disordered" evidence="3">
    <location>
        <begin position="28"/>
        <end position="60"/>
    </location>
</feature>
<dbReference type="GO" id="GO:0036064">
    <property type="term" value="C:ciliary basal body"/>
    <property type="evidence" value="ECO:0007669"/>
    <property type="project" value="TreeGrafter"/>
</dbReference>
<dbReference type="AlphaFoldDB" id="A0A814EY18"/>
<evidence type="ECO:0000313" key="5">
    <source>
        <dbReference type="Proteomes" id="UP000663828"/>
    </source>
</evidence>
<dbReference type="Proteomes" id="UP000663828">
    <property type="component" value="Unassembled WGS sequence"/>
</dbReference>